<dbReference type="STRING" id="1507870.A0A1V8SCQ1"/>
<keyword evidence="9" id="KW-1185">Reference proteome</keyword>
<keyword evidence="5" id="KW-0539">Nucleus</keyword>
<protein>
    <recommendedName>
        <fullName evidence="7">Xylanolytic transcriptional activator regulatory domain-containing protein</fullName>
    </recommendedName>
</protein>
<accession>A0A1V8SCQ1</accession>
<feature type="compositionally biased region" description="Low complexity" evidence="6">
    <location>
        <begin position="34"/>
        <end position="49"/>
    </location>
</feature>
<feature type="compositionally biased region" description="Basic and acidic residues" evidence="6">
    <location>
        <begin position="173"/>
        <end position="184"/>
    </location>
</feature>
<reference evidence="9" key="1">
    <citation type="submission" date="2017-03" db="EMBL/GenBank/DDBJ databases">
        <title>Genomes of endolithic fungi from Antarctica.</title>
        <authorList>
            <person name="Coleine C."/>
            <person name="Masonjones S."/>
            <person name="Stajich J.E."/>
        </authorList>
    </citation>
    <scope>NUCLEOTIDE SEQUENCE [LARGE SCALE GENOMIC DNA]</scope>
    <source>
        <strain evidence="9">CCFEE 5527</strain>
    </source>
</reference>
<evidence type="ECO:0000256" key="2">
    <source>
        <dbReference type="ARBA" id="ARBA00022723"/>
    </source>
</evidence>
<dbReference type="GO" id="GO:0003677">
    <property type="term" value="F:DNA binding"/>
    <property type="evidence" value="ECO:0007669"/>
    <property type="project" value="InterPro"/>
</dbReference>
<keyword evidence="4" id="KW-0804">Transcription</keyword>
<evidence type="ECO:0000256" key="4">
    <source>
        <dbReference type="ARBA" id="ARBA00023163"/>
    </source>
</evidence>
<evidence type="ECO:0000313" key="9">
    <source>
        <dbReference type="Proteomes" id="UP000192596"/>
    </source>
</evidence>
<dbReference type="PANTHER" id="PTHR47338:SF4">
    <property type="entry name" value="ZN(II)2CYS6 TRANSCRIPTION FACTOR (EUROFUNG)"/>
    <property type="match status" value="1"/>
</dbReference>
<dbReference type="PANTHER" id="PTHR47338">
    <property type="entry name" value="ZN(II)2CYS6 TRANSCRIPTION FACTOR (EUROFUNG)-RELATED"/>
    <property type="match status" value="1"/>
</dbReference>
<dbReference type="Proteomes" id="UP000192596">
    <property type="component" value="Unassembled WGS sequence"/>
</dbReference>
<dbReference type="AlphaFoldDB" id="A0A1V8SCQ1"/>
<feature type="region of interest" description="Disordered" evidence="6">
    <location>
        <begin position="1"/>
        <end position="189"/>
    </location>
</feature>
<feature type="domain" description="Xylanolytic transcriptional activator regulatory" evidence="7">
    <location>
        <begin position="345"/>
        <end position="417"/>
    </location>
</feature>
<dbReference type="InterPro" id="IPR050815">
    <property type="entry name" value="TF_fung"/>
</dbReference>
<evidence type="ECO:0000256" key="1">
    <source>
        <dbReference type="ARBA" id="ARBA00004123"/>
    </source>
</evidence>
<dbReference type="GO" id="GO:0008270">
    <property type="term" value="F:zinc ion binding"/>
    <property type="evidence" value="ECO:0007669"/>
    <property type="project" value="InterPro"/>
</dbReference>
<comment type="subcellular location">
    <subcellularLocation>
        <location evidence="1">Nucleus</location>
    </subcellularLocation>
</comment>
<sequence length="890" mass="96946">MARTTRTTGTTTSAKPSLLSRLRAPKQPARVSETTSRNPITGTTTTTRTTKTHPKGIGHHGHGGAGPMASTHKTHHTTTRSSNRTVGTTPVTQHQRKPSMGDKVSGALTNLKGSLTGKPGVKAAGTRRMHGTDGRGPKTGLTEGTPRRSNGAAKRLKTEADGELTSDETTANARERVAKRKDSPVVETEVEDVRPILGTATPQQTRSRDGFPGASQYIVDAAPVTSPPPPASHAPLRSQSLDEILLDVYLTRLHGKPFYIIDEATIRMQQSTDAVTSCLSMAIRAVSIKYAPQLCGGYAEATRLSQEWLTQSRAEIDVDEPSVEHAQALLLLALAAHQHGNGKKACMLLAHAISMVMVLGLHREPVTTNISTEQVCGRGLFWSCYLMDRFAATGSTRPSLIPDEYVTMQVDSWQHTSQSVQSTNGVFAGSSNLAMLARITKILGETNRYLAAGGVKGDSHFPWHAQSTISKLRVELNMWATSTQDAFKALDSAYGLPDSPALVLSKMVYHLIYCLIYRPFLPMDLAELTGPGQNQSWQIEATNLCFVHANAIAELVEIGKNGVILDWSSFVGYCITTAGTIHVHGAHYLSATDGSLAARSADYLSREMVQLTDLRLVWAGVQQQLDTLKLVYNSHTQLVKSLADNPMRYAPVFQMEDFFARYPEVMIEGAHVSLVDVAVLPAFQQHSLHDTRQHASDAVLGWPGSTSDLHQSQLPMRMDWTAHQRPIKDTQQSRKRHVEQPVAVVPPVVATSGRPANMARAAPARQLQTPDQASYHWPRATMPQYHNSPYVQHNVMDSGQGLHFTHHDGMAVAQSSLSHQVPDHVSPGTWQQSYPGNHQTPGDYSMSAGRVHVGVEEDPFLMLLGQMAEQDSMQDVGLSELDSFLHGGQG</sequence>
<evidence type="ECO:0000259" key="7">
    <source>
        <dbReference type="SMART" id="SM00906"/>
    </source>
</evidence>
<feature type="compositionally biased region" description="Low complexity" evidence="6">
    <location>
        <begin position="1"/>
        <end position="12"/>
    </location>
</feature>
<organism evidence="8 9">
    <name type="scientific">Cryoendolithus antarcticus</name>
    <dbReference type="NCBI Taxonomy" id="1507870"/>
    <lineage>
        <taxon>Eukaryota</taxon>
        <taxon>Fungi</taxon>
        <taxon>Dikarya</taxon>
        <taxon>Ascomycota</taxon>
        <taxon>Pezizomycotina</taxon>
        <taxon>Dothideomycetes</taxon>
        <taxon>Dothideomycetidae</taxon>
        <taxon>Cladosporiales</taxon>
        <taxon>Cladosporiaceae</taxon>
        <taxon>Cryoendolithus</taxon>
    </lineage>
</organism>
<evidence type="ECO:0000256" key="6">
    <source>
        <dbReference type="SAM" id="MobiDB-lite"/>
    </source>
</evidence>
<gene>
    <name evidence="8" type="ORF">B0A48_17427</name>
</gene>
<dbReference type="GO" id="GO:0000981">
    <property type="term" value="F:DNA-binding transcription factor activity, RNA polymerase II-specific"/>
    <property type="evidence" value="ECO:0007669"/>
    <property type="project" value="InterPro"/>
</dbReference>
<dbReference type="EMBL" id="NAJO01000060">
    <property type="protein sequence ID" value="OQN96873.1"/>
    <property type="molecule type" value="Genomic_DNA"/>
</dbReference>
<dbReference type="GO" id="GO:0006351">
    <property type="term" value="P:DNA-templated transcription"/>
    <property type="evidence" value="ECO:0007669"/>
    <property type="project" value="InterPro"/>
</dbReference>
<feature type="region of interest" description="Disordered" evidence="6">
    <location>
        <begin position="820"/>
        <end position="842"/>
    </location>
</feature>
<keyword evidence="2" id="KW-0479">Metal-binding</keyword>
<feature type="compositionally biased region" description="Polar residues" evidence="6">
    <location>
        <begin position="828"/>
        <end position="842"/>
    </location>
</feature>
<dbReference type="CDD" id="cd12148">
    <property type="entry name" value="fungal_TF_MHR"/>
    <property type="match status" value="1"/>
</dbReference>
<dbReference type="OrthoDB" id="197068at2759"/>
<dbReference type="Pfam" id="PF04082">
    <property type="entry name" value="Fungal_trans"/>
    <property type="match status" value="1"/>
</dbReference>
<dbReference type="InterPro" id="IPR007219">
    <property type="entry name" value="XnlR_reg_dom"/>
</dbReference>
<evidence type="ECO:0000313" key="8">
    <source>
        <dbReference type="EMBL" id="OQN96873.1"/>
    </source>
</evidence>
<comment type="caution">
    <text evidence="8">The sequence shown here is derived from an EMBL/GenBank/DDBJ whole genome shotgun (WGS) entry which is preliminary data.</text>
</comment>
<evidence type="ECO:0000256" key="5">
    <source>
        <dbReference type="ARBA" id="ARBA00023242"/>
    </source>
</evidence>
<evidence type="ECO:0000256" key="3">
    <source>
        <dbReference type="ARBA" id="ARBA00023015"/>
    </source>
</evidence>
<feature type="compositionally biased region" description="Basic residues" evidence="6">
    <location>
        <begin position="50"/>
        <end position="62"/>
    </location>
</feature>
<keyword evidence="3" id="KW-0805">Transcription regulation</keyword>
<dbReference type="SMART" id="SM00906">
    <property type="entry name" value="Fungal_trans"/>
    <property type="match status" value="1"/>
</dbReference>
<dbReference type="GO" id="GO:0005634">
    <property type="term" value="C:nucleus"/>
    <property type="evidence" value="ECO:0007669"/>
    <property type="project" value="UniProtKB-SubCell"/>
</dbReference>
<dbReference type="InParanoid" id="A0A1V8SCQ1"/>
<proteinExistence type="predicted"/>
<name>A0A1V8SCQ1_9PEZI</name>